<protein>
    <recommendedName>
        <fullName evidence="8">OmpH family outer membrane protein</fullName>
    </recommendedName>
</protein>
<evidence type="ECO:0000313" key="5">
    <source>
        <dbReference type="EMBL" id="PMP97394.1"/>
    </source>
</evidence>
<gene>
    <name evidence="5" type="ORF">C0169_03170</name>
    <name evidence="4" type="ORF">C0190_00885</name>
</gene>
<dbReference type="Pfam" id="PF03938">
    <property type="entry name" value="OmpH"/>
    <property type="match status" value="1"/>
</dbReference>
<dbReference type="Proteomes" id="UP000235460">
    <property type="component" value="Unassembled WGS sequence"/>
</dbReference>
<dbReference type="SMART" id="SM00935">
    <property type="entry name" value="OmpH"/>
    <property type="match status" value="1"/>
</dbReference>
<name>A0A2N7PQB3_9BACT</name>
<dbReference type="GO" id="GO:0005829">
    <property type="term" value="C:cytosol"/>
    <property type="evidence" value="ECO:0007669"/>
    <property type="project" value="TreeGrafter"/>
</dbReference>
<evidence type="ECO:0000313" key="7">
    <source>
        <dbReference type="Proteomes" id="UP000235619"/>
    </source>
</evidence>
<dbReference type="InterPro" id="IPR005632">
    <property type="entry name" value="Chaperone_Skp"/>
</dbReference>
<keyword evidence="3" id="KW-0175">Coiled coil</keyword>
<dbReference type="PANTHER" id="PTHR35089">
    <property type="entry name" value="CHAPERONE PROTEIN SKP"/>
    <property type="match status" value="1"/>
</dbReference>
<dbReference type="Proteomes" id="UP000235619">
    <property type="component" value="Unassembled WGS sequence"/>
</dbReference>
<evidence type="ECO:0008006" key="8">
    <source>
        <dbReference type="Google" id="ProtNLM"/>
    </source>
</evidence>
<dbReference type="AlphaFoldDB" id="A0A2N7PQB3"/>
<feature type="coiled-coil region" evidence="3">
    <location>
        <begin position="51"/>
        <end position="122"/>
    </location>
</feature>
<dbReference type="InterPro" id="IPR024930">
    <property type="entry name" value="Skp_dom_sf"/>
</dbReference>
<accession>A0A2N7PQB3</accession>
<dbReference type="EMBL" id="PNIK01000013">
    <property type="protein sequence ID" value="PMP68813.1"/>
    <property type="molecule type" value="Genomic_DNA"/>
</dbReference>
<evidence type="ECO:0000313" key="6">
    <source>
        <dbReference type="Proteomes" id="UP000235460"/>
    </source>
</evidence>
<dbReference type="PANTHER" id="PTHR35089:SF1">
    <property type="entry name" value="CHAPERONE PROTEIN SKP"/>
    <property type="match status" value="1"/>
</dbReference>
<evidence type="ECO:0000256" key="1">
    <source>
        <dbReference type="ARBA" id="ARBA00009091"/>
    </source>
</evidence>
<evidence type="ECO:0000256" key="3">
    <source>
        <dbReference type="SAM" id="Coils"/>
    </source>
</evidence>
<dbReference type="Gene3D" id="3.30.910.20">
    <property type="entry name" value="Skp domain"/>
    <property type="match status" value="1"/>
</dbReference>
<organism evidence="4 6">
    <name type="scientific">Thermodesulfobacterium geofontis</name>
    <dbReference type="NCBI Taxonomy" id="1295609"/>
    <lineage>
        <taxon>Bacteria</taxon>
        <taxon>Pseudomonadati</taxon>
        <taxon>Thermodesulfobacteriota</taxon>
        <taxon>Thermodesulfobacteria</taxon>
        <taxon>Thermodesulfobacteriales</taxon>
        <taxon>Thermodesulfobacteriaceae</taxon>
        <taxon>Thermodesulfobacterium</taxon>
    </lineage>
</organism>
<evidence type="ECO:0000313" key="4">
    <source>
        <dbReference type="EMBL" id="PMP68813.1"/>
    </source>
</evidence>
<comment type="caution">
    <text evidence="4">The sequence shown here is derived from an EMBL/GenBank/DDBJ whole genome shotgun (WGS) entry which is preliminary data.</text>
</comment>
<dbReference type="GO" id="GO:0050821">
    <property type="term" value="P:protein stabilization"/>
    <property type="evidence" value="ECO:0007669"/>
    <property type="project" value="TreeGrafter"/>
</dbReference>
<comment type="similarity">
    <text evidence="1">Belongs to the Skp family.</text>
</comment>
<evidence type="ECO:0000256" key="2">
    <source>
        <dbReference type="ARBA" id="ARBA00022729"/>
    </source>
</evidence>
<dbReference type="SUPFAM" id="SSF111384">
    <property type="entry name" value="OmpH-like"/>
    <property type="match status" value="1"/>
</dbReference>
<dbReference type="GO" id="GO:0051082">
    <property type="term" value="F:unfolded protein binding"/>
    <property type="evidence" value="ECO:0007669"/>
    <property type="project" value="InterPro"/>
</dbReference>
<dbReference type="EMBL" id="PNJD01000188">
    <property type="protein sequence ID" value="PMP97394.1"/>
    <property type="molecule type" value="Genomic_DNA"/>
</dbReference>
<reference evidence="6 7" key="1">
    <citation type="submission" date="2018-01" db="EMBL/GenBank/DDBJ databases">
        <title>Metagenomic assembled genomes from two thermal pools in the Uzon Caldera, Kamchatka, Russia.</title>
        <authorList>
            <person name="Wilkins L."/>
            <person name="Ettinger C."/>
        </authorList>
    </citation>
    <scope>NUCLEOTIDE SEQUENCE [LARGE SCALE GENOMIC DNA]</scope>
    <source>
        <strain evidence="5">ARK-04</strain>
        <strain evidence="4">ZAV-08</strain>
    </source>
</reference>
<keyword evidence="2" id="KW-0732">Signal</keyword>
<proteinExistence type="inferred from homology"/>
<sequence length="184" mass="21950">MEKTHLRFLLIMVIFFGLVKCAYAQNPNVLRIGVIDIKKVINTSKYGQEVMNQLQKKYDELSAKIQKKAEELQALKDEIEKKSSLWSQEVKEKKQSEYQKLLRELKSMQEDAQYEMKEYEKKMLDPVFKELEKVIDDFVNVEKYDLILEKNQPGIYYTSPNIDVTQKIIELFDKHYETLKQQKK</sequence>